<gene>
    <name evidence="2" type="ORF">GIS00_15780</name>
</gene>
<dbReference type="InterPro" id="IPR036610">
    <property type="entry name" value="PEBP-like_sf"/>
</dbReference>
<protein>
    <submittedName>
        <fullName evidence="2">YbhB/YbcL family Raf kinase inhibitor-like protein</fullName>
    </submittedName>
</protein>
<dbReference type="CDD" id="cd00865">
    <property type="entry name" value="PEBP_bact_arch"/>
    <property type="match status" value="1"/>
</dbReference>
<reference evidence="2 3" key="1">
    <citation type="submission" date="2019-11" db="EMBL/GenBank/DDBJ databases">
        <authorList>
            <person name="Jiang L.-Q."/>
        </authorList>
    </citation>
    <scope>NUCLEOTIDE SEQUENCE [LARGE SCALE GENOMIC DNA]</scope>
    <source>
        <strain evidence="2 3">YIM 132087</strain>
    </source>
</reference>
<accession>A0A7K1FMQ5</accession>
<dbReference type="InterPro" id="IPR005247">
    <property type="entry name" value="YbhB_YbcL/LppC-like"/>
</dbReference>
<dbReference type="RefSeq" id="WP_154769411.1">
    <property type="nucleotide sequence ID" value="NZ_WLYK01000006.1"/>
</dbReference>
<dbReference type="SUPFAM" id="SSF49777">
    <property type="entry name" value="PEBP-like"/>
    <property type="match status" value="1"/>
</dbReference>
<proteinExistence type="inferred from homology"/>
<organism evidence="2 3">
    <name type="scientific">Nakamurella alba</name>
    <dbReference type="NCBI Taxonomy" id="2665158"/>
    <lineage>
        <taxon>Bacteria</taxon>
        <taxon>Bacillati</taxon>
        <taxon>Actinomycetota</taxon>
        <taxon>Actinomycetes</taxon>
        <taxon>Nakamurellales</taxon>
        <taxon>Nakamurellaceae</taxon>
        <taxon>Nakamurella</taxon>
    </lineage>
</organism>
<comment type="similarity">
    <text evidence="1">Belongs to the UPF0098 family.</text>
</comment>
<dbReference type="Pfam" id="PF01161">
    <property type="entry name" value="PBP"/>
    <property type="match status" value="1"/>
</dbReference>
<dbReference type="EMBL" id="WLYK01000006">
    <property type="protein sequence ID" value="MTD15398.1"/>
    <property type="molecule type" value="Genomic_DNA"/>
</dbReference>
<dbReference type="Proteomes" id="UP000460221">
    <property type="component" value="Unassembled WGS sequence"/>
</dbReference>
<dbReference type="InterPro" id="IPR008914">
    <property type="entry name" value="PEBP"/>
</dbReference>
<evidence type="ECO:0000313" key="2">
    <source>
        <dbReference type="EMBL" id="MTD15398.1"/>
    </source>
</evidence>
<dbReference type="NCBIfam" id="TIGR00481">
    <property type="entry name" value="YbhB/YbcL family Raf kinase inhibitor-like protein"/>
    <property type="match status" value="1"/>
</dbReference>
<dbReference type="Gene3D" id="3.90.280.10">
    <property type="entry name" value="PEBP-like"/>
    <property type="match status" value="1"/>
</dbReference>
<dbReference type="PANTHER" id="PTHR30289">
    <property type="entry name" value="UNCHARACTERIZED PROTEIN YBCL-RELATED"/>
    <property type="match status" value="1"/>
</dbReference>
<name>A0A7K1FMQ5_9ACTN</name>
<comment type="caution">
    <text evidence="2">The sequence shown here is derived from an EMBL/GenBank/DDBJ whole genome shotgun (WGS) entry which is preliminary data.</text>
</comment>
<dbReference type="AlphaFoldDB" id="A0A7K1FMQ5"/>
<sequence length="177" mass="18709">MSLDRPLPPDPYELLPAVGSFTVTSNDLEPGGTIGHDFIADGGNTSPQLAWTGFPEGTKSFVVTAYDPDAPTPSGFWHWALAGIPGSVTVLPRGAGSHSGELPVGAFHLRNDGGAAGYYGPQPPAGDRPHRYYFVVHALDVEALEIDEQVSCAVLSFNMVFHTLARGILMGTYQNAG</sequence>
<evidence type="ECO:0000313" key="3">
    <source>
        <dbReference type="Proteomes" id="UP000460221"/>
    </source>
</evidence>
<evidence type="ECO:0000256" key="1">
    <source>
        <dbReference type="ARBA" id="ARBA00007120"/>
    </source>
</evidence>
<dbReference type="PANTHER" id="PTHR30289:SF1">
    <property type="entry name" value="PEBP (PHOSPHATIDYLETHANOLAMINE-BINDING PROTEIN) FAMILY PROTEIN"/>
    <property type="match status" value="1"/>
</dbReference>
<keyword evidence="3" id="KW-1185">Reference proteome</keyword>